<evidence type="ECO:0000256" key="9">
    <source>
        <dbReference type="ARBA" id="ARBA00023204"/>
    </source>
</evidence>
<evidence type="ECO:0000256" key="13">
    <source>
        <dbReference type="ARBA" id="ARBA00040794"/>
    </source>
</evidence>
<protein>
    <recommendedName>
        <fullName evidence="13">8-oxo-dGTP diphosphatase</fullName>
        <ecNumber evidence="12">3.6.1.55</ecNumber>
    </recommendedName>
    <alternativeName>
        <fullName evidence="16">7,8-dihydro-8-oxoguanine-triphosphatase</fullName>
    </alternativeName>
    <alternativeName>
        <fullName evidence="15">Mutator protein MutT</fullName>
    </alternativeName>
    <alternativeName>
        <fullName evidence="14">dGTP pyrophosphohydrolase</fullName>
    </alternativeName>
</protein>
<dbReference type="CDD" id="cd03425">
    <property type="entry name" value="NUDIX_MutT_NudA_like"/>
    <property type="match status" value="1"/>
</dbReference>
<dbReference type="SUPFAM" id="SSF55811">
    <property type="entry name" value="Nudix"/>
    <property type="match status" value="1"/>
</dbReference>
<evidence type="ECO:0000313" key="19">
    <source>
        <dbReference type="EMBL" id="MBF0637370.1"/>
    </source>
</evidence>
<evidence type="ECO:0000256" key="16">
    <source>
        <dbReference type="ARBA" id="ARBA00042798"/>
    </source>
</evidence>
<dbReference type="InterPro" id="IPR000086">
    <property type="entry name" value="NUDIX_hydrolase_dom"/>
</dbReference>
<evidence type="ECO:0000256" key="3">
    <source>
        <dbReference type="ARBA" id="ARBA00022457"/>
    </source>
</evidence>
<dbReference type="Proteomes" id="UP000619838">
    <property type="component" value="Unassembled WGS sequence"/>
</dbReference>
<dbReference type="Gene3D" id="3.90.79.10">
    <property type="entry name" value="Nucleoside Triphosphate Pyrophosphohydrolase"/>
    <property type="match status" value="1"/>
</dbReference>
<dbReference type="InterPro" id="IPR047127">
    <property type="entry name" value="MutT-like"/>
</dbReference>
<proteinExistence type="inferred from homology"/>
<evidence type="ECO:0000256" key="4">
    <source>
        <dbReference type="ARBA" id="ARBA00022705"/>
    </source>
</evidence>
<keyword evidence="4" id="KW-0235">DNA replication</keyword>
<evidence type="ECO:0000256" key="10">
    <source>
        <dbReference type="ARBA" id="ARBA00035861"/>
    </source>
</evidence>
<keyword evidence="3" id="KW-0515">Mutator protein</keyword>
<keyword evidence="6" id="KW-0227">DNA damage</keyword>
<keyword evidence="20" id="KW-1185">Reference proteome</keyword>
<reference evidence="19 20" key="1">
    <citation type="journal article" date="2020" name="Microorganisms">
        <title>Simultaneous Genome Sequencing of Prosthecochloris ethylica and Desulfuromonas acetoxidans within a Syntrophic Mixture Reveals Unique Pili and Protein Interactions.</title>
        <authorList>
            <person name="Kyndt J.A."/>
            <person name="Van Beeumen J.J."/>
            <person name="Meyer T.E."/>
        </authorList>
    </citation>
    <scope>NUCLEOTIDE SEQUENCE [LARGE SCALE GENOMIC DNA]</scope>
    <source>
        <strain evidence="19 20">N3</strain>
    </source>
</reference>
<gene>
    <name evidence="19" type="ORF">INT08_09345</name>
</gene>
<keyword evidence="8" id="KW-0460">Magnesium</keyword>
<comment type="caution">
    <text evidence="19">The sequence shown here is derived from an EMBL/GenBank/DDBJ whole genome shotgun (WGS) entry which is preliminary data.</text>
</comment>
<evidence type="ECO:0000256" key="11">
    <source>
        <dbReference type="ARBA" id="ARBA00036904"/>
    </source>
</evidence>
<dbReference type="PANTHER" id="PTHR47707">
    <property type="entry name" value="8-OXO-DGTP DIPHOSPHATASE"/>
    <property type="match status" value="1"/>
</dbReference>
<dbReference type="InterPro" id="IPR015797">
    <property type="entry name" value="NUDIX_hydrolase-like_dom_sf"/>
</dbReference>
<evidence type="ECO:0000256" key="2">
    <source>
        <dbReference type="ARBA" id="ARBA00005582"/>
    </source>
</evidence>
<evidence type="ECO:0000256" key="12">
    <source>
        <dbReference type="ARBA" id="ARBA00038905"/>
    </source>
</evidence>
<dbReference type="PROSITE" id="PS00893">
    <property type="entry name" value="NUDIX_BOX"/>
    <property type="match status" value="1"/>
</dbReference>
<keyword evidence="9" id="KW-0234">DNA repair</keyword>
<dbReference type="InterPro" id="IPR020476">
    <property type="entry name" value="Nudix_hydrolase"/>
</dbReference>
<sequence length="137" mass="15841">MLSLLHIGRVVCGLIERGERLLIARRPAGKNLGLKWEFPGGKVEPGESDEDALHRELEEELGVRVNIIERLTPCFHRYPDFSLELISFRCVLADTGEPLSREHEELKWITPDEMSQYEFPEADLPVLEEYRTQQRSP</sequence>
<evidence type="ECO:0000256" key="14">
    <source>
        <dbReference type="ARBA" id="ARBA00041592"/>
    </source>
</evidence>
<evidence type="ECO:0000256" key="6">
    <source>
        <dbReference type="ARBA" id="ARBA00022763"/>
    </source>
</evidence>
<evidence type="ECO:0000313" key="20">
    <source>
        <dbReference type="Proteomes" id="UP000619838"/>
    </source>
</evidence>
<comment type="similarity">
    <text evidence="2 17">Belongs to the Nudix hydrolase family.</text>
</comment>
<dbReference type="EMBL" id="JADGII010000018">
    <property type="protein sequence ID" value="MBF0637370.1"/>
    <property type="molecule type" value="Genomic_DNA"/>
</dbReference>
<feature type="domain" description="Nudix hydrolase" evidence="18">
    <location>
        <begin position="4"/>
        <end position="132"/>
    </location>
</feature>
<dbReference type="InterPro" id="IPR020084">
    <property type="entry name" value="NUDIX_hydrolase_CS"/>
</dbReference>
<evidence type="ECO:0000256" key="1">
    <source>
        <dbReference type="ARBA" id="ARBA00001946"/>
    </source>
</evidence>
<comment type="catalytic activity">
    <reaction evidence="11">
        <text>8-oxo-GTP + H2O = 8-oxo-GMP + diphosphate + H(+)</text>
        <dbReference type="Rhea" id="RHEA:67616"/>
        <dbReference type="ChEBI" id="CHEBI:15377"/>
        <dbReference type="ChEBI" id="CHEBI:15378"/>
        <dbReference type="ChEBI" id="CHEBI:33019"/>
        <dbReference type="ChEBI" id="CHEBI:143553"/>
        <dbReference type="ChEBI" id="CHEBI:145694"/>
    </reaction>
</comment>
<organism evidence="19 20">
    <name type="scientific">Prosthecochloris ethylica</name>
    <dbReference type="NCBI Taxonomy" id="2743976"/>
    <lineage>
        <taxon>Bacteria</taxon>
        <taxon>Pseudomonadati</taxon>
        <taxon>Chlorobiota</taxon>
        <taxon>Chlorobiia</taxon>
        <taxon>Chlorobiales</taxon>
        <taxon>Chlorobiaceae</taxon>
        <taxon>Prosthecochloris</taxon>
    </lineage>
</organism>
<keyword evidence="7 17" id="KW-0378">Hydrolase</keyword>
<dbReference type="EC" id="3.6.1.55" evidence="12"/>
<accession>A0ABR9XTR8</accession>
<dbReference type="PRINTS" id="PR00502">
    <property type="entry name" value="NUDIXFAMILY"/>
</dbReference>
<evidence type="ECO:0000256" key="15">
    <source>
        <dbReference type="ARBA" id="ARBA00041979"/>
    </source>
</evidence>
<evidence type="ECO:0000256" key="5">
    <source>
        <dbReference type="ARBA" id="ARBA00022723"/>
    </source>
</evidence>
<comment type="catalytic activity">
    <reaction evidence="10">
        <text>8-oxo-dGTP + H2O = 8-oxo-dGMP + diphosphate + H(+)</text>
        <dbReference type="Rhea" id="RHEA:31575"/>
        <dbReference type="ChEBI" id="CHEBI:15377"/>
        <dbReference type="ChEBI" id="CHEBI:15378"/>
        <dbReference type="ChEBI" id="CHEBI:33019"/>
        <dbReference type="ChEBI" id="CHEBI:63224"/>
        <dbReference type="ChEBI" id="CHEBI:77896"/>
        <dbReference type="EC" id="3.6.1.55"/>
    </reaction>
</comment>
<evidence type="ECO:0000256" key="8">
    <source>
        <dbReference type="ARBA" id="ARBA00022842"/>
    </source>
</evidence>
<comment type="cofactor">
    <cofactor evidence="1">
        <name>Mg(2+)</name>
        <dbReference type="ChEBI" id="CHEBI:18420"/>
    </cofactor>
</comment>
<evidence type="ECO:0000256" key="7">
    <source>
        <dbReference type="ARBA" id="ARBA00022801"/>
    </source>
</evidence>
<dbReference type="PROSITE" id="PS51462">
    <property type="entry name" value="NUDIX"/>
    <property type="match status" value="1"/>
</dbReference>
<dbReference type="Pfam" id="PF00293">
    <property type="entry name" value="NUDIX"/>
    <property type="match status" value="1"/>
</dbReference>
<keyword evidence="5" id="KW-0479">Metal-binding</keyword>
<dbReference type="PANTHER" id="PTHR47707:SF1">
    <property type="entry name" value="NUDIX HYDROLASE FAMILY PROTEIN"/>
    <property type="match status" value="1"/>
</dbReference>
<evidence type="ECO:0000256" key="17">
    <source>
        <dbReference type="RuleBase" id="RU003476"/>
    </source>
</evidence>
<name>A0ABR9XTR8_9CHLB</name>
<evidence type="ECO:0000259" key="18">
    <source>
        <dbReference type="PROSITE" id="PS51462"/>
    </source>
</evidence>